<dbReference type="PANTHER" id="PTHR43876:SF7">
    <property type="entry name" value="UBIQUINONE BIOSYNTHESIS MONOOXYGENASE COQ6, MITOCHONDRIAL"/>
    <property type="match status" value="1"/>
</dbReference>
<dbReference type="Proteomes" id="UP000231057">
    <property type="component" value="Chromosome"/>
</dbReference>
<dbReference type="OrthoDB" id="9766816at2"/>
<dbReference type="GO" id="GO:0006744">
    <property type="term" value="P:ubiquinone biosynthetic process"/>
    <property type="evidence" value="ECO:0007669"/>
    <property type="project" value="InterPro"/>
</dbReference>
<keyword evidence="7" id="KW-0812">Transmembrane</keyword>
<dbReference type="InterPro" id="IPR018168">
    <property type="entry name" value="Ubi_Hdrlase_CS"/>
</dbReference>
<organism evidence="9 10">
    <name type="scientific">Parathermosynechococcus lividus PCC 6715</name>
    <dbReference type="NCBI Taxonomy" id="1917166"/>
    <lineage>
        <taxon>Bacteria</taxon>
        <taxon>Bacillati</taxon>
        <taxon>Cyanobacteriota</taxon>
        <taxon>Cyanophyceae</taxon>
        <taxon>Acaryochloridales</taxon>
        <taxon>Thermosynechococcaceae</taxon>
        <taxon>Parathermosynechococcus</taxon>
    </lineage>
</organism>
<dbReference type="GO" id="GO:0004497">
    <property type="term" value="F:monooxygenase activity"/>
    <property type="evidence" value="ECO:0007669"/>
    <property type="project" value="UniProtKB-KW"/>
</dbReference>
<dbReference type="Pfam" id="PF01494">
    <property type="entry name" value="FAD_binding_3"/>
    <property type="match status" value="1"/>
</dbReference>
<evidence type="ECO:0000256" key="7">
    <source>
        <dbReference type="SAM" id="Phobius"/>
    </source>
</evidence>
<keyword evidence="3" id="KW-0285">Flavoprotein</keyword>
<dbReference type="GO" id="GO:0071949">
    <property type="term" value="F:FAD binding"/>
    <property type="evidence" value="ECO:0007669"/>
    <property type="project" value="InterPro"/>
</dbReference>
<comment type="cofactor">
    <cofactor evidence="1">
        <name>FAD</name>
        <dbReference type="ChEBI" id="CHEBI:57692"/>
    </cofactor>
</comment>
<name>A0A2D2Q4R4_PARLV</name>
<evidence type="ECO:0000256" key="2">
    <source>
        <dbReference type="ARBA" id="ARBA00005349"/>
    </source>
</evidence>
<reference evidence="10" key="2">
    <citation type="journal article" date="2022" name="Front. Microbiol.">
        <title>Comparative Genomic Analysis Revealed Distinct Molecular Components and Organization of CO2-Concentrating Mechanism in Thermophilic Cyanobacteria.</title>
        <authorList>
            <person name="Tang J."/>
            <person name="Zhou H."/>
            <person name="Yao D."/>
            <person name="Riaz S."/>
            <person name="You D."/>
            <person name="Klepacz-Smolka A."/>
            <person name="Daroch M."/>
        </authorList>
    </citation>
    <scope>NUCLEOTIDE SEQUENCE [LARGE SCALE GENOMIC DNA]</scope>
    <source>
        <strain evidence="10">PCC 6715</strain>
    </source>
</reference>
<dbReference type="Gene3D" id="3.50.50.60">
    <property type="entry name" value="FAD/NAD(P)-binding domain"/>
    <property type="match status" value="2"/>
</dbReference>
<evidence type="ECO:0000313" key="9">
    <source>
        <dbReference type="EMBL" id="ATS19521.1"/>
    </source>
</evidence>
<dbReference type="KEGG" id="slw:BRW62_05425"/>
<gene>
    <name evidence="9" type="ORF">BRW62_05425</name>
</gene>
<keyword evidence="7" id="KW-0472">Membrane</keyword>
<dbReference type="PROSITE" id="PS01304">
    <property type="entry name" value="UBIH"/>
    <property type="match status" value="1"/>
</dbReference>
<keyword evidence="10" id="KW-1185">Reference proteome</keyword>
<evidence type="ECO:0000256" key="1">
    <source>
        <dbReference type="ARBA" id="ARBA00001974"/>
    </source>
</evidence>
<reference evidence="9 10" key="1">
    <citation type="submission" date="2016-11" db="EMBL/GenBank/DDBJ databases">
        <title>Complete genome sequence of thermophilic cyanobacteria strain Synechococcus sp. PCC6715.</title>
        <authorList>
            <person name="Tang J."/>
            <person name="Daroch M."/>
            <person name="Liang Y."/>
            <person name="Jiang D."/>
            <person name="Shah M."/>
        </authorList>
    </citation>
    <scope>NUCLEOTIDE SEQUENCE [LARGE SCALE GENOMIC DNA]</scope>
    <source>
        <strain evidence="9 10">PCC 6715</strain>
    </source>
</reference>
<dbReference type="FunFam" id="3.50.50.60:FF:000021">
    <property type="entry name" value="Ubiquinone biosynthesis monooxygenase COQ6"/>
    <property type="match status" value="1"/>
</dbReference>
<dbReference type="PRINTS" id="PR00420">
    <property type="entry name" value="RNGMNOXGNASE"/>
</dbReference>
<dbReference type="InterPro" id="IPR036188">
    <property type="entry name" value="FAD/NAD-bd_sf"/>
</dbReference>
<feature type="transmembrane region" description="Helical" evidence="7">
    <location>
        <begin position="12"/>
        <end position="33"/>
    </location>
</feature>
<comment type="similarity">
    <text evidence="2">Belongs to the UbiH/COQ6 family.</text>
</comment>
<dbReference type="NCBIfam" id="TIGR01988">
    <property type="entry name" value="Ubi-OHases"/>
    <property type="match status" value="1"/>
</dbReference>
<keyword evidence="6" id="KW-0503">Monooxygenase</keyword>
<evidence type="ECO:0000256" key="5">
    <source>
        <dbReference type="ARBA" id="ARBA00023002"/>
    </source>
</evidence>
<sequence length="407" mass="44999">MNALVPENAADITYDVIIVGGGIVGLVLACGLLSSGLRIAIVEAKTPQQVADRLRAYALSPQSAHIFRALGVWEQIAPAIAHFPKVVLSDADYPHYVEFLPDDIGEPAVYYCAEHSILVQALQQKVATCPAVTCWYETQVVEVSYGTDRATLMLSHSQQPERTVAVNAALVVAADGANSQLRIGEEIKTIGWDYWQSCVTAFVSPAPPHQNIAYERFWSSGPFAVLPLPDNRCQIVWTAPHAEARAIAALPSTQFIAEMSRRYGNQASDLTLLSAPLVFPVRLVQSQTYCKPRLALVGDAAHCCHPIGGQGLNMGIRDAAALAQVLQTAQQQQQDLGSLVVLKSYDRWRRYENWLVLLMTDLLNRTFSNHWLPLVTLRRIVLHGMITWTPLRQLFLRLMTGLWGRQP</sequence>
<keyword evidence="4" id="KW-0274">FAD</keyword>
<dbReference type="GO" id="GO:0016705">
    <property type="term" value="F:oxidoreductase activity, acting on paired donors, with incorporation or reduction of molecular oxygen"/>
    <property type="evidence" value="ECO:0007669"/>
    <property type="project" value="InterPro"/>
</dbReference>
<keyword evidence="5" id="KW-0560">Oxidoreductase</keyword>
<dbReference type="EMBL" id="CP018092">
    <property type="protein sequence ID" value="ATS19521.1"/>
    <property type="molecule type" value="Genomic_DNA"/>
</dbReference>
<dbReference type="NCBIfam" id="NF005612">
    <property type="entry name" value="PRK07364.1"/>
    <property type="match status" value="1"/>
</dbReference>
<keyword evidence="7" id="KW-1133">Transmembrane helix</keyword>
<dbReference type="AlphaFoldDB" id="A0A2D2Q4R4"/>
<dbReference type="SUPFAM" id="SSF51905">
    <property type="entry name" value="FAD/NAD(P)-binding domain"/>
    <property type="match status" value="1"/>
</dbReference>
<evidence type="ECO:0000313" key="10">
    <source>
        <dbReference type="Proteomes" id="UP000231057"/>
    </source>
</evidence>
<accession>A0A2D2Q4R4</accession>
<protein>
    <submittedName>
        <fullName evidence="9">2-octaprenyl-6-methoxyphenyl hydroxylase</fullName>
    </submittedName>
</protein>
<dbReference type="GO" id="GO:0110142">
    <property type="term" value="C:ubiquinone biosynthesis complex"/>
    <property type="evidence" value="ECO:0007669"/>
    <property type="project" value="UniProtKB-ARBA"/>
</dbReference>
<evidence type="ECO:0000256" key="3">
    <source>
        <dbReference type="ARBA" id="ARBA00022630"/>
    </source>
</evidence>
<dbReference type="InterPro" id="IPR002938">
    <property type="entry name" value="FAD-bd"/>
</dbReference>
<dbReference type="PANTHER" id="PTHR43876">
    <property type="entry name" value="UBIQUINONE BIOSYNTHESIS MONOOXYGENASE COQ6, MITOCHONDRIAL"/>
    <property type="match status" value="1"/>
</dbReference>
<dbReference type="RefSeq" id="WP_099799854.1">
    <property type="nucleotide sequence ID" value="NZ_CP018092.1"/>
</dbReference>
<evidence type="ECO:0000256" key="4">
    <source>
        <dbReference type="ARBA" id="ARBA00022827"/>
    </source>
</evidence>
<evidence type="ECO:0000256" key="6">
    <source>
        <dbReference type="ARBA" id="ARBA00023033"/>
    </source>
</evidence>
<dbReference type="InterPro" id="IPR010971">
    <property type="entry name" value="UbiH/COQ6"/>
</dbReference>
<proteinExistence type="inferred from homology"/>
<feature type="domain" description="FAD-binding" evidence="8">
    <location>
        <begin position="14"/>
        <end position="349"/>
    </location>
</feature>
<dbReference type="InterPro" id="IPR051205">
    <property type="entry name" value="UbiH/COQ6_monooxygenase"/>
</dbReference>
<evidence type="ECO:0000259" key="8">
    <source>
        <dbReference type="Pfam" id="PF01494"/>
    </source>
</evidence>